<dbReference type="AlphaFoldDB" id="A0A7X5F1I7"/>
<keyword evidence="5 6" id="KW-0472">Membrane</keyword>
<keyword evidence="3 6" id="KW-0812">Transmembrane</keyword>
<evidence type="ECO:0000256" key="2">
    <source>
        <dbReference type="ARBA" id="ARBA00022475"/>
    </source>
</evidence>
<evidence type="ECO:0000256" key="6">
    <source>
        <dbReference type="SAM" id="Phobius"/>
    </source>
</evidence>
<evidence type="ECO:0000256" key="4">
    <source>
        <dbReference type="ARBA" id="ARBA00022989"/>
    </source>
</evidence>
<dbReference type="RefSeq" id="WP_161708231.1">
    <property type="nucleotide sequence ID" value="NZ_JAABLQ010000001.1"/>
</dbReference>
<accession>A0A7X5F1I7</accession>
<protein>
    <submittedName>
        <fullName evidence="7">Oligosaccharide flippase family protein</fullName>
    </submittedName>
</protein>
<dbReference type="EMBL" id="JAABLQ010000001">
    <property type="protein sequence ID" value="NBN78053.1"/>
    <property type="molecule type" value="Genomic_DNA"/>
</dbReference>
<dbReference type="PANTHER" id="PTHR30250">
    <property type="entry name" value="PST FAMILY PREDICTED COLANIC ACID TRANSPORTER"/>
    <property type="match status" value="1"/>
</dbReference>
<reference evidence="8" key="1">
    <citation type="submission" date="2020-01" db="EMBL/GenBank/DDBJ databases">
        <authorList>
            <person name="Fang Y."/>
            <person name="Sun R."/>
            <person name="Nie L."/>
            <person name="He J."/>
            <person name="Hao L."/>
            <person name="Wang L."/>
            <person name="Su S."/>
            <person name="Lv E."/>
            <person name="Zhang Z."/>
            <person name="Xie R."/>
            <person name="Liu H."/>
        </authorList>
    </citation>
    <scope>NUCLEOTIDE SEQUENCE [LARGE SCALE GENOMIC DNA]</scope>
    <source>
        <strain evidence="8">XCT-53</strain>
    </source>
</reference>
<evidence type="ECO:0000313" key="8">
    <source>
        <dbReference type="Proteomes" id="UP000586722"/>
    </source>
</evidence>
<feature type="transmembrane region" description="Helical" evidence="6">
    <location>
        <begin position="73"/>
        <end position="97"/>
    </location>
</feature>
<feature type="transmembrane region" description="Helical" evidence="6">
    <location>
        <begin position="316"/>
        <end position="333"/>
    </location>
</feature>
<comment type="caution">
    <text evidence="7">The sequence shown here is derived from an EMBL/GenBank/DDBJ whole genome shotgun (WGS) entry which is preliminary data.</text>
</comment>
<dbReference type="GO" id="GO:0005886">
    <property type="term" value="C:plasma membrane"/>
    <property type="evidence" value="ECO:0007669"/>
    <property type="project" value="UniProtKB-SubCell"/>
</dbReference>
<evidence type="ECO:0000256" key="3">
    <source>
        <dbReference type="ARBA" id="ARBA00022692"/>
    </source>
</evidence>
<evidence type="ECO:0000256" key="1">
    <source>
        <dbReference type="ARBA" id="ARBA00004651"/>
    </source>
</evidence>
<gene>
    <name evidence="7" type="ORF">GWI72_07215</name>
</gene>
<feature type="transmembrane region" description="Helical" evidence="6">
    <location>
        <begin position="370"/>
        <end position="392"/>
    </location>
</feature>
<evidence type="ECO:0000256" key="5">
    <source>
        <dbReference type="ARBA" id="ARBA00023136"/>
    </source>
</evidence>
<name>A0A7X5F1I7_9HYPH</name>
<feature type="transmembrane region" description="Helical" evidence="6">
    <location>
        <begin position="162"/>
        <end position="183"/>
    </location>
</feature>
<feature type="transmembrane region" description="Helical" evidence="6">
    <location>
        <begin position="103"/>
        <end position="119"/>
    </location>
</feature>
<organism evidence="7 8">
    <name type="scientific">Pannonibacter tanglangensis</name>
    <dbReference type="NCBI Taxonomy" id="2750084"/>
    <lineage>
        <taxon>Bacteria</taxon>
        <taxon>Pseudomonadati</taxon>
        <taxon>Pseudomonadota</taxon>
        <taxon>Alphaproteobacteria</taxon>
        <taxon>Hyphomicrobiales</taxon>
        <taxon>Stappiaceae</taxon>
        <taxon>Pannonibacter</taxon>
    </lineage>
</organism>
<feature type="transmembrane region" description="Helical" evidence="6">
    <location>
        <begin position="247"/>
        <end position="264"/>
    </location>
</feature>
<evidence type="ECO:0000313" key="7">
    <source>
        <dbReference type="EMBL" id="NBN78053.1"/>
    </source>
</evidence>
<sequence length="427" mass="45942">MVSTVASRLIGKTVNFVVFIILARELSVQDMGLYGFIFATSIIVATGFDFGIRNSSAFFIGQSKENANAYAKLTLQLFAVLALPTIAFMYAVLFMHGDGQTDLAISIAVSVNVAALLFIRMAQGILIGEGRIGDFNRSELASRVVLFLATAGILLADQVNILTAFGSLALSNTAAALVVMWYVRKSISTGGTASEASAKTLVGRGIKFMLGVLAMLTAKQMAFLAVSQLGTADDAGVFFALRRITELLTEVGLAVSVVVFSKNVRTTDRGEAIRSAAHSTRVSFALFVLLSIVAFVFAEALLGVVLGEPYASSPDLFRILLIGTLASTIWTIIFPSLSAIDNPMVSFWIFLPNLLFGGICSYVLFMSYGIYGAAWAMLLSHVVITASFLAVFKLRYGASVRDFLLLKRSDFAELAGFSAKIRRRLKL</sequence>
<keyword evidence="8" id="KW-1185">Reference proteome</keyword>
<feature type="transmembrane region" description="Helical" evidence="6">
    <location>
        <begin position="9"/>
        <end position="27"/>
    </location>
</feature>
<dbReference type="PANTHER" id="PTHR30250:SF11">
    <property type="entry name" value="O-ANTIGEN TRANSPORTER-RELATED"/>
    <property type="match status" value="1"/>
</dbReference>
<comment type="subcellular location">
    <subcellularLocation>
        <location evidence="1">Cell membrane</location>
        <topology evidence="1">Multi-pass membrane protein</topology>
    </subcellularLocation>
</comment>
<dbReference type="InterPro" id="IPR050833">
    <property type="entry name" value="Poly_Biosynth_Transport"/>
</dbReference>
<feature type="transmembrane region" description="Helical" evidence="6">
    <location>
        <begin position="140"/>
        <end position="156"/>
    </location>
</feature>
<dbReference type="Proteomes" id="UP000586722">
    <property type="component" value="Unassembled WGS sequence"/>
</dbReference>
<keyword evidence="4 6" id="KW-1133">Transmembrane helix</keyword>
<feature type="transmembrane region" description="Helical" evidence="6">
    <location>
        <begin position="284"/>
        <end position="304"/>
    </location>
</feature>
<feature type="transmembrane region" description="Helical" evidence="6">
    <location>
        <begin position="345"/>
        <end position="364"/>
    </location>
</feature>
<feature type="transmembrane region" description="Helical" evidence="6">
    <location>
        <begin position="208"/>
        <end position="227"/>
    </location>
</feature>
<feature type="transmembrane region" description="Helical" evidence="6">
    <location>
        <begin position="33"/>
        <end position="52"/>
    </location>
</feature>
<proteinExistence type="predicted"/>
<keyword evidence="2" id="KW-1003">Cell membrane</keyword>